<dbReference type="SUPFAM" id="SSF141868">
    <property type="entry name" value="EAL domain-like"/>
    <property type="match status" value="1"/>
</dbReference>
<dbReference type="NCBIfam" id="TIGR00254">
    <property type="entry name" value="GGDEF"/>
    <property type="match status" value="1"/>
</dbReference>
<keyword evidence="1" id="KW-0472">Membrane</keyword>
<keyword evidence="1" id="KW-1133">Transmembrane helix</keyword>
<dbReference type="InterPro" id="IPR007892">
    <property type="entry name" value="CHASE4"/>
</dbReference>
<dbReference type="PANTHER" id="PTHR44757">
    <property type="entry name" value="DIGUANYLATE CYCLASE DGCP"/>
    <property type="match status" value="1"/>
</dbReference>
<gene>
    <name evidence="4" type="ORF">J2792_001123</name>
</gene>
<evidence type="ECO:0000313" key="5">
    <source>
        <dbReference type="Proteomes" id="UP001184150"/>
    </source>
</evidence>
<dbReference type="Gene3D" id="3.30.70.270">
    <property type="match status" value="1"/>
</dbReference>
<evidence type="ECO:0000259" key="3">
    <source>
        <dbReference type="PROSITE" id="PS50887"/>
    </source>
</evidence>
<accession>A0ABU1MIU3</accession>
<reference evidence="4 5" key="1">
    <citation type="submission" date="2023-07" db="EMBL/GenBank/DDBJ databases">
        <title>Sorghum-associated microbial communities from plants grown in Nebraska, USA.</title>
        <authorList>
            <person name="Schachtman D."/>
        </authorList>
    </citation>
    <scope>NUCLEOTIDE SEQUENCE [LARGE SCALE GENOMIC DNA]</scope>
    <source>
        <strain evidence="4 5">DS1027</strain>
    </source>
</reference>
<feature type="transmembrane region" description="Helical" evidence="1">
    <location>
        <begin position="21"/>
        <end position="41"/>
    </location>
</feature>
<dbReference type="Pfam" id="PF00563">
    <property type="entry name" value="EAL"/>
    <property type="match status" value="1"/>
</dbReference>
<dbReference type="CDD" id="cd01948">
    <property type="entry name" value="EAL"/>
    <property type="match status" value="1"/>
</dbReference>
<dbReference type="InterPro" id="IPR029787">
    <property type="entry name" value="Nucleotide_cyclase"/>
</dbReference>
<dbReference type="Proteomes" id="UP001184150">
    <property type="component" value="Unassembled WGS sequence"/>
</dbReference>
<dbReference type="InterPro" id="IPR001633">
    <property type="entry name" value="EAL_dom"/>
</dbReference>
<dbReference type="Gene3D" id="3.20.20.450">
    <property type="entry name" value="EAL domain"/>
    <property type="match status" value="1"/>
</dbReference>
<proteinExistence type="predicted"/>
<dbReference type="SMART" id="SM00267">
    <property type="entry name" value="GGDEF"/>
    <property type="match status" value="1"/>
</dbReference>
<dbReference type="PROSITE" id="PS50887">
    <property type="entry name" value="GGDEF"/>
    <property type="match status" value="1"/>
</dbReference>
<sequence>MTRQIHGPGDTRLSEEQRTGWIVGATFAALLALSGALMAALNHSIHVADAFTRKDEREMVARYLDTRVRTVIIGQTGQLVWDDSVQHAVRHTDLPWMDRELGVFPWTNQGAEETMLVEPNGTLVRGWRHGQVMPDYPYAKARWQVESVLSQARSNRRVYGQVAQFRRVGGALWPFDARGAPLSRWGSSLVWHDGRLMLLTAAAIVPDRNYALLTTEPRYLVSLRLVDDRVLHALAADLLLPDFHFVRTLPPLSTVNSLPRFSADGTRVGFFVWTPQLPGPAIWRGTAPLLATWIFLFLAVLAGGVMIVRRMRATTQHLQLSEAQAQYNALHDPMSGLANRLHFAERLREELADANRQRQAGGQGDVFVGYIDLDAFKTVNDTMGHHVGDELVTQVAQRLRDGLLQTDLIARFGGDEFVVLRRTTGGLGAANALGRQIVGLMADPFIIAGHSLGVTCSCGISWGPGQTDDAAELLRRADIALYRAKQGGRARYRCYTNGMDATERLARELELELRRAIANDELEAHFQPIVDLATWQIEGFEALLRWPHPERGDIGPGVFVPIAEQSGLMVPLGTWMLRRVFMQCRHWPAADISINLSPIQIMAQGFIETIAALVQETGISPQRVILEVTEGVMLDRSDHVAQTLTTLQDMGFRIALDDFGIGYSSLSYLRSFQFDRIKIDRSFVQNIESDLDAQSILGAIVALGQTLRMKVVAEGVETELQRRLVHAAGCEFVQGHLFWPALPADQACALLARDAAQHMQQAI</sequence>
<protein>
    <submittedName>
        <fullName evidence="4">Diguanylate cyclase (GGDEF)-like protein</fullName>
    </submittedName>
</protein>
<keyword evidence="5" id="KW-1185">Reference proteome</keyword>
<evidence type="ECO:0000313" key="4">
    <source>
        <dbReference type="EMBL" id="MDR6510263.1"/>
    </source>
</evidence>
<dbReference type="RefSeq" id="WP_309804612.1">
    <property type="nucleotide sequence ID" value="NZ_JAVDRD010000002.1"/>
</dbReference>
<dbReference type="InterPro" id="IPR000160">
    <property type="entry name" value="GGDEF_dom"/>
</dbReference>
<dbReference type="PROSITE" id="PS50883">
    <property type="entry name" value="EAL"/>
    <property type="match status" value="1"/>
</dbReference>
<dbReference type="SUPFAM" id="SSF55073">
    <property type="entry name" value="Nucleotide cyclase"/>
    <property type="match status" value="1"/>
</dbReference>
<keyword evidence="1" id="KW-0812">Transmembrane</keyword>
<organism evidence="4 5">
    <name type="scientific">Novosphingobium capsulatum</name>
    <dbReference type="NCBI Taxonomy" id="13688"/>
    <lineage>
        <taxon>Bacteria</taxon>
        <taxon>Pseudomonadati</taxon>
        <taxon>Pseudomonadota</taxon>
        <taxon>Alphaproteobacteria</taxon>
        <taxon>Sphingomonadales</taxon>
        <taxon>Sphingomonadaceae</taxon>
        <taxon>Novosphingobium</taxon>
    </lineage>
</organism>
<name>A0ABU1MIU3_9SPHN</name>
<dbReference type="EMBL" id="JAVDRD010000002">
    <property type="protein sequence ID" value="MDR6510263.1"/>
    <property type="molecule type" value="Genomic_DNA"/>
</dbReference>
<dbReference type="InterPro" id="IPR052155">
    <property type="entry name" value="Biofilm_reg_signaling"/>
</dbReference>
<evidence type="ECO:0000259" key="2">
    <source>
        <dbReference type="PROSITE" id="PS50883"/>
    </source>
</evidence>
<dbReference type="InterPro" id="IPR043128">
    <property type="entry name" value="Rev_trsase/Diguanyl_cyclase"/>
</dbReference>
<dbReference type="InterPro" id="IPR035919">
    <property type="entry name" value="EAL_sf"/>
</dbReference>
<feature type="domain" description="EAL" evidence="2">
    <location>
        <begin position="506"/>
        <end position="755"/>
    </location>
</feature>
<comment type="caution">
    <text evidence="4">The sequence shown here is derived from an EMBL/GenBank/DDBJ whole genome shotgun (WGS) entry which is preliminary data.</text>
</comment>
<dbReference type="Pfam" id="PF00990">
    <property type="entry name" value="GGDEF"/>
    <property type="match status" value="1"/>
</dbReference>
<feature type="transmembrane region" description="Helical" evidence="1">
    <location>
        <begin position="290"/>
        <end position="308"/>
    </location>
</feature>
<dbReference type="PANTHER" id="PTHR44757:SF2">
    <property type="entry name" value="BIOFILM ARCHITECTURE MAINTENANCE PROTEIN MBAA"/>
    <property type="match status" value="1"/>
</dbReference>
<dbReference type="Pfam" id="PF05228">
    <property type="entry name" value="CHASE4"/>
    <property type="match status" value="1"/>
</dbReference>
<feature type="domain" description="GGDEF" evidence="3">
    <location>
        <begin position="364"/>
        <end position="497"/>
    </location>
</feature>
<dbReference type="CDD" id="cd01949">
    <property type="entry name" value="GGDEF"/>
    <property type="match status" value="1"/>
</dbReference>
<evidence type="ECO:0000256" key="1">
    <source>
        <dbReference type="SAM" id="Phobius"/>
    </source>
</evidence>
<dbReference type="SMART" id="SM00052">
    <property type="entry name" value="EAL"/>
    <property type="match status" value="1"/>
</dbReference>